<evidence type="ECO:0000313" key="3">
    <source>
        <dbReference type="EMBL" id="CAG8676229.1"/>
    </source>
</evidence>
<gene>
    <name evidence="3" type="ORF">DERYTH_LOCUS11528</name>
</gene>
<feature type="region of interest" description="Disordered" evidence="1">
    <location>
        <begin position="202"/>
        <end position="242"/>
    </location>
</feature>
<feature type="compositionally biased region" description="Basic and acidic residues" evidence="1">
    <location>
        <begin position="233"/>
        <end position="242"/>
    </location>
</feature>
<proteinExistence type="predicted"/>
<sequence>MPYGQLEVIVVEAKQLEADFLHKVNPYVTLSLDRANVKKTQTIQNSGSDASWDKFISFDIVEGRDDLYLQVFNENAENDILGMITIIIYISGEATVSLETVYQIGYADQWVHITRPSGKGAGEVRLLMKFRKQGPTSGPAGSTPYPIPENNNNGYFSRPYSDVDSPRTPSYKDGFNYSSLGPIGGAIPTGYGSGAPPSITLPIVLPHHKKSDIPPAQQYNSEGMPPPPPPQSPEDKKNFLYF</sequence>
<dbReference type="EMBL" id="CAJVPY010007170">
    <property type="protein sequence ID" value="CAG8676229.1"/>
    <property type="molecule type" value="Genomic_DNA"/>
</dbReference>
<comment type="caution">
    <text evidence="3">The sequence shown here is derived from an EMBL/GenBank/DDBJ whole genome shotgun (WGS) entry which is preliminary data.</text>
</comment>
<organism evidence="3 4">
    <name type="scientific">Dentiscutata erythropus</name>
    <dbReference type="NCBI Taxonomy" id="1348616"/>
    <lineage>
        <taxon>Eukaryota</taxon>
        <taxon>Fungi</taxon>
        <taxon>Fungi incertae sedis</taxon>
        <taxon>Mucoromycota</taxon>
        <taxon>Glomeromycotina</taxon>
        <taxon>Glomeromycetes</taxon>
        <taxon>Diversisporales</taxon>
        <taxon>Gigasporaceae</taxon>
        <taxon>Dentiscutata</taxon>
    </lineage>
</organism>
<feature type="domain" description="C2" evidence="2">
    <location>
        <begin position="1"/>
        <end position="111"/>
    </location>
</feature>
<dbReference type="InterPro" id="IPR000008">
    <property type="entry name" value="C2_dom"/>
</dbReference>
<protein>
    <submittedName>
        <fullName evidence="3">21669_t:CDS:1</fullName>
    </submittedName>
</protein>
<dbReference type="Pfam" id="PF00168">
    <property type="entry name" value="C2"/>
    <property type="match status" value="1"/>
</dbReference>
<dbReference type="PANTHER" id="PTHR47052">
    <property type="entry name" value="CONSERVED SERINE PROLINE-RICH PROTEIN (AFU_ORTHOLOGUE AFUA_2G01790)"/>
    <property type="match status" value="1"/>
</dbReference>
<dbReference type="SMART" id="SM00239">
    <property type="entry name" value="C2"/>
    <property type="match status" value="1"/>
</dbReference>
<dbReference type="PROSITE" id="PS50004">
    <property type="entry name" value="C2"/>
    <property type="match status" value="1"/>
</dbReference>
<dbReference type="PANTHER" id="PTHR47052:SF3">
    <property type="entry name" value="INGRESSION PROTEIN 1"/>
    <property type="match status" value="1"/>
</dbReference>
<dbReference type="Proteomes" id="UP000789405">
    <property type="component" value="Unassembled WGS sequence"/>
</dbReference>
<dbReference type="Gene3D" id="2.60.40.150">
    <property type="entry name" value="C2 domain"/>
    <property type="match status" value="1"/>
</dbReference>
<feature type="region of interest" description="Disordered" evidence="1">
    <location>
        <begin position="132"/>
        <end position="158"/>
    </location>
</feature>
<accession>A0A9N9EI95</accession>
<evidence type="ECO:0000313" key="4">
    <source>
        <dbReference type="Proteomes" id="UP000789405"/>
    </source>
</evidence>
<evidence type="ECO:0000256" key="1">
    <source>
        <dbReference type="SAM" id="MobiDB-lite"/>
    </source>
</evidence>
<dbReference type="InterPro" id="IPR052981">
    <property type="entry name" value="Ingression_C2_domain"/>
</dbReference>
<dbReference type="AlphaFoldDB" id="A0A9N9EI95"/>
<evidence type="ECO:0000259" key="2">
    <source>
        <dbReference type="PROSITE" id="PS50004"/>
    </source>
</evidence>
<reference evidence="3" key="1">
    <citation type="submission" date="2021-06" db="EMBL/GenBank/DDBJ databases">
        <authorList>
            <person name="Kallberg Y."/>
            <person name="Tangrot J."/>
            <person name="Rosling A."/>
        </authorList>
    </citation>
    <scope>NUCLEOTIDE SEQUENCE</scope>
    <source>
        <strain evidence="3">MA453B</strain>
    </source>
</reference>
<name>A0A9N9EI95_9GLOM</name>
<dbReference type="InterPro" id="IPR035892">
    <property type="entry name" value="C2_domain_sf"/>
</dbReference>
<dbReference type="OrthoDB" id="270970at2759"/>
<keyword evidence="4" id="KW-1185">Reference proteome</keyword>
<dbReference type="SUPFAM" id="SSF49562">
    <property type="entry name" value="C2 domain (Calcium/lipid-binding domain, CaLB)"/>
    <property type="match status" value="1"/>
</dbReference>